<proteinExistence type="predicted"/>
<reference evidence="1" key="1">
    <citation type="journal article" date="2018" name="Data Brief">
        <title>Genome sequence data from 17 accessions of Ensete ventricosum, a staple food crop for millions in Ethiopia.</title>
        <authorList>
            <person name="Yemataw Z."/>
            <person name="Muzemil S."/>
            <person name="Ambachew D."/>
            <person name="Tripathi L."/>
            <person name="Tesfaye K."/>
            <person name="Chala A."/>
            <person name="Farbos A."/>
            <person name="O'Neill P."/>
            <person name="Moore K."/>
            <person name="Grant M."/>
            <person name="Studholme D.J."/>
        </authorList>
    </citation>
    <scope>NUCLEOTIDE SEQUENCE [LARGE SCALE GENOMIC DNA]</scope>
    <source>
        <tissue evidence="1">Leaf</tissue>
    </source>
</reference>
<accession>A0A445MD99</accession>
<dbReference type="Proteomes" id="UP000290560">
    <property type="component" value="Unassembled WGS sequence"/>
</dbReference>
<dbReference type="EMBL" id="KV875649">
    <property type="protein sequence ID" value="RZR72235.1"/>
    <property type="molecule type" value="Genomic_DNA"/>
</dbReference>
<evidence type="ECO:0000313" key="1">
    <source>
        <dbReference type="EMBL" id="RZR72235.1"/>
    </source>
</evidence>
<protein>
    <submittedName>
        <fullName evidence="1">Uncharacterized protein</fullName>
    </submittedName>
</protein>
<dbReference type="AlphaFoldDB" id="A0A445MD99"/>
<gene>
    <name evidence="1" type="ORF">BHM03_00011511</name>
</gene>
<organism evidence="1">
    <name type="scientific">Ensete ventricosum</name>
    <name type="common">Abyssinian banana</name>
    <name type="synonym">Musa ensete</name>
    <dbReference type="NCBI Taxonomy" id="4639"/>
    <lineage>
        <taxon>Eukaryota</taxon>
        <taxon>Viridiplantae</taxon>
        <taxon>Streptophyta</taxon>
        <taxon>Embryophyta</taxon>
        <taxon>Tracheophyta</taxon>
        <taxon>Spermatophyta</taxon>
        <taxon>Magnoliopsida</taxon>
        <taxon>Liliopsida</taxon>
        <taxon>Zingiberales</taxon>
        <taxon>Musaceae</taxon>
        <taxon>Ensete</taxon>
    </lineage>
</organism>
<name>A0A445MD99_ENSVE</name>
<sequence>MRAGSISSSLSHRICSRGTHLFHQSTCKRIEEAKLTLPRSPAHLGRLCDFMWDPLVGPRTRSIACIWFRRLGFLRSQRNVPTETVSVTALMDMRRHRARPIDESPTTSFCGTHQTYPNAAFHRATCVAHR</sequence>